<dbReference type="Pfam" id="PF05144">
    <property type="entry name" value="Phage_CRI"/>
    <property type="match status" value="1"/>
</dbReference>
<comment type="caution">
    <text evidence="2">The sequence shown here is derived from an EMBL/GenBank/DDBJ whole genome shotgun (WGS) entry which is preliminary data.</text>
</comment>
<sequence length="318" mass="36781">MKIIAPLECVTVIRQEAFESKIRNGVTISTSYTQTKPYMLYLEIDYEEQESVIEFSGKILGDRYPELINTDNIRECFEHINNMGLCQLNVDMILEYGRVCVIDITKDVHYADAANLSEWLRTHIVNHRKYLARNVSGNLIIEKNVKTRAYKRRLTVYDKEKEMQRADNQEFMASITDPARMLAHFNGKIRFEYNLNSMIAIRKVLKISDTSIHEIFSSAASPIYDFVNGIIVEDNGADSTLLSWSDRKKLAFLRDCDMDMPKVEAEIRKYVSGSHQLRTIGQYRELLSRLNEKGRDLKKTLLGLLLESIIIFPLLLPL</sequence>
<protein>
    <recommendedName>
        <fullName evidence="1">Replication-associated protein G2P N-terminal domain-containing protein</fullName>
    </recommendedName>
</protein>
<dbReference type="Proteomes" id="UP000823865">
    <property type="component" value="Unassembled WGS sequence"/>
</dbReference>
<dbReference type="EMBL" id="JAHLFU010000288">
    <property type="protein sequence ID" value="MBU3854820.1"/>
    <property type="molecule type" value="Genomic_DNA"/>
</dbReference>
<evidence type="ECO:0000313" key="2">
    <source>
        <dbReference type="EMBL" id="MBU3854820.1"/>
    </source>
</evidence>
<name>A0A9E2LCF7_9BACT</name>
<dbReference type="GO" id="GO:0006260">
    <property type="term" value="P:DNA replication"/>
    <property type="evidence" value="ECO:0007669"/>
    <property type="project" value="InterPro"/>
</dbReference>
<proteinExistence type="predicted"/>
<organism evidence="2 3">
    <name type="scientific">Candidatus Paraprevotella stercoravium</name>
    <dbReference type="NCBI Taxonomy" id="2838725"/>
    <lineage>
        <taxon>Bacteria</taxon>
        <taxon>Pseudomonadati</taxon>
        <taxon>Bacteroidota</taxon>
        <taxon>Bacteroidia</taxon>
        <taxon>Bacteroidales</taxon>
        <taxon>Prevotellaceae</taxon>
        <taxon>Paraprevotella</taxon>
    </lineage>
</organism>
<evidence type="ECO:0000259" key="1">
    <source>
        <dbReference type="Pfam" id="PF05144"/>
    </source>
</evidence>
<feature type="domain" description="Replication-associated protein G2P N-terminal" evidence="1">
    <location>
        <begin position="98"/>
        <end position="207"/>
    </location>
</feature>
<evidence type="ECO:0000313" key="3">
    <source>
        <dbReference type="Proteomes" id="UP000823865"/>
    </source>
</evidence>
<dbReference type="InterPro" id="IPR022686">
    <property type="entry name" value="G2P_N"/>
</dbReference>
<gene>
    <name evidence="2" type="ORF">H9789_13600</name>
</gene>
<dbReference type="AlphaFoldDB" id="A0A9E2LCF7"/>
<reference evidence="2" key="2">
    <citation type="submission" date="2021-04" db="EMBL/GenBank/DDBJ databases">
        <authorList>
            <person name="Gilroy R."/>
        </authorList>
    </citation>
    <scope>NUCLEOTIDE SEQUENCE</scope>
    <source>
        <strain evidence="2">G3-2149</strain>
    </source>
</reference>
<accession>A0A9E2LCF7</accession>
<reference evidence="2" key="1">
    <citation type="journal article" date="2021" name="PeerJ">
        <title>Extensive microbial diversity within the chicken gut microbiome revealed by metagenomics and culture.</title>
        <authorList>
            <person name="Gilroy R."/>
            <person name="Ravi A."/>
            <person name="Getino M."/>
            <person name="Pursley I."/>
            <person name="Horton D.L."/>
            <person name="Alikhan N.F."/>
            <person name="Baker D."/>
            <person name="Gharbi K."/>
            <person name="Hall N."/>
            <person name="Watson M."/>
            <person name="Adriaenssens E.M."/>
            <person name="Foster-Nyarko E."/>
            <person name="Jarju S."/>
            <person name="Secka A."/>
            <person name="Antonio M."/>
            <person name="Oren A."/>
            <person name="Chaudhuri R.R."/>
            <person name="La Ragione R."/>
            <person name="Hildebrand F."/>
            <person name="Pallen M.J."/>
        </authorList>
    </citation>
    <scope>NUCLEOTIDE SEQUENCE</scope>
    <source>
        <strain evidence="2">G3-2149</strain>
    </source>
</reference>